<reference evidence="1 2" key="1">
    <citation type="submission" date="2017-11" db="EMBL/GenBank/DDBJ databases">
        <title>Complete genome of a free-living desiccation-tolerant cyanobacterium and its photosynthetic adaptation to extreme terrestrial habitat.</title>
        <authorList>
            <person name="Shang J."/>
        </authorList>
    </citation>
    <scope>NUCLEOTIDE SEQUENCE [LARGE SCALE GENOMIC DNA]</scope>
    <source>
        <strain evidence="1 2">CCNUN1</strain>
    </source>
</reference>
<evidence type="ECO:0000313" key="1">
    <source>
        <dbReference type="EMBL" id="AUB34910.1"/>
    </source>
</evidence>
<name>A0A2K8SHU8_9NOSO</name>
<dbReference type="EMBL" id="CP024785">
    <property type="protein sequence ID" value="AUB34910.1"/>
    <property type="molecule type" value="Genomic_DNA"/>
</dbReference>
<accession>A0A2K8SHU8</accession>
<proteinExistence type="predicted"/>
<evidence type="ECO:0000313" key="2">
    <source>
        <dbReference type="Proteomes" id="UP000232003"/>
    </source>
</evidence>
<organism evidence="1 2">
    <name type="scientific">Nostoc flagelliforme CCNUN1</name>
    <dbReference type="NCBI Taxonomy" id="2038116"/>
    <lineage>
        <taxon>Bacteria</taxon>
        <taxon>Bacillati</taxon>
        <taxon>Cyanobacteriota</taxon>
        <taxon>Cyanophyceae</taxon>
        <taxon>Nostocales</taxon>
        <taxon>Nostocaceae</taxon>
        <taxon>Nostoc</taxon>
    </lineage>
</organism>
<keyword evidence="2" id="KW-1185">Reference proteome</keyword>
<dbReference type="Proteomes" id="UP000232003">
    <property type="component" value="Chromosome"/>
</dbReference>
<sequence>MGSGDEGAGGAGEAEEEELLINDQFPMPNAQCPMPHAHFQDICGLRRCQVVDCS</sequence>
<dbReference type="KEGG" id="nfl:COO91_00752"/>
<dbReference type="AlphaFoldDB" id="A0A2K8SHU8"/>
<gene>
    <name evidence="1" type="ORF">COO91_00752</name>
</gene>
<protein>
    <submittedName>
        <fullName evidence="1">CheY chemotaxis protein or a CheY-like REC</fullName>
    </submittedName>
</protein>